<dbReference type="Proteomes" id="UP001207468">
    <property type="component" value="Unassembled WGS sequence"/>
</dbReference>
<accession>A0ACC0TST0</accession>
<comment type="caution">
    <text evidence="1">The sequence shown here is derived from an EMBL/GenBank/DDBJ whole genome shotgun (WGS) entry which is preliminary data.</text>
</comment>
<gene>
    <name evidence="1" type="ORF">F5148DRAFT_771327</name>
</gene>
<sequence>MPRRIGIFSQLVPPGPTWTSEKIGDQTGKVVIITDGYRGIGKETARVLLSHGARVYIATQSATKAQKAIDDLKIDSQKEAVFHLPLDLGDLDSIEAAAKEFLRIETELHTLYNNGGATYGPVDRETAQRYDLPFGTNVLGHFYFTKLLLPVLKATAVKSPRGSVRVINVTSIAHYMAPAEGIRWSTVNNGDGAPDARKKLGMGRLYAQSKLGTILFSNELARKHGDDGIVSISLFPGALNANVAGNAGNFFIRIYQMLGALVCFVVTGGNLEDLTDEVRRTGETTADNMQRNLNDRVSERVNTLQNMDPLDAVASIRDSDVAKSSYLALTSLYAGTEPTAGTLNGKYLAPWARPSLPHRRALDIDLARKLWDWCEEQVRDRCAKANDAKDKDGKEKDARAEDKDVKGESSKDKDVEVEDVKGERSKDRDFKVEDVKVEGVKVEDVKDTNDKDAKDEDTKAGDVKGDDAKDKA</sequence>
<keyword evidence="2" id="KW-1185">Reference proteome</keyword>
<proteinExistence type="predicted"/>
<organism evidence="1 2">
    <name type="scientific">Russula earlei</name>
    <dbReference type="NCBI Taxonomy" id="71964"/>
    <lineage>
        <taxon>Eukaryota</taxon>
        <taxon>Fungi</taxon>
        <taxon>Dikarya</taxon>
        <taxon>Basidiomycota</taxon>
        <taxon>Agaricomycotina</taxon>
        <taxon>Agaricomycetes</taxon>
        <taxon>Russulales</taxon>
        <taxon>Russulaceae</taxon>
        <taxon>Russula</taxon>
    </lineage>
</organism>
<evidence type="ECO:0000313" key="1">
    <source>
        <dbReference type="EMBL" id="KAI9444441.1"/>
    </source>
</evidence>
<dbReference type="EMBL" id="JAGFNK010000668">
    <property type="protein sequence ID" value="KAI9444441.1"/>
    <property type="molecule type" value="Genomic_DNA"/>
</dbReference>
<protein>
    <submittedName>
        <fullName evidence="1">NAD(P)-binding protein</fullName>
    </submittedName>
</protein>
<evidence type="ECO:0000313" key="2">
    <source>
        <dbReference type="Proteomes" id="UP001207468"/>
    </source>
</evidence>
<name>A0ACC0TST0_9AGAM</name>
<reference evidence="1" key="1">
    <citation type="submission" date="2021-03" db="EMBL/GenBank/DDBJ databases">
        <title>Evolutionary priming and transition to the ectomycorrhizal habit in an iconic lineage of mushroom-forming fungi: is preadaptation a requirement?</title>
        <authorList>
            <consortium name="DOE Joint Genome Institute"/>
            <person name="Looney B.P."/>
            <person name="Miyauchi S."/>
            <person name="Morin E."/>
            <person name="Drula E."/>
            <person name="Courty P.E."/>
            <person name="Chicoki N."/>
            <person name="Fauchery L."/>
            <person name="Kohler A."/>
            <person name="Kuo A."/>
            <person name="LaButti K."/>
            <person name="Pangilinan J."/>
            <person name="Lipzen A."/>
            <person name="Riley R."/>
            <person name="Andreopoulos W."/>
            <person name="He G."/>
            <person name="Johnson J."/>
            <person name="Barry K.W."/>
            <person name="Grigoriev I.V."/>
            <person name="Nagy L."/>
            <person name="Hibbett D."/>
            <person name="Henrissat B."/>
            <person name="Matheny P.B."/>
            <person name="Labbe J."/>
            <person name="Martin A.F."/>
        </authorList>
    </citation>
    <scope>NUCLEOTIDE SEQUENCE</scope>
    <source>
        <strain evidence="1">BPL698</strain>
    </source>
</reference>